<dbReference type="Gene3D" id="3.40.50.80">
    <property type="entry name" value="Nucleotide-binding domain of ferredoxin-NADP reductase (FNR) module"/>
    <property type="match status" value="1"/>
</dbReference>
<keyword evidence="2 12" id="KW-0813">Transport</keyword>
<feature type="domain" description="FAD-binding FR-type" evidence="16">
    <location>
        <begin position="655"/>
        <end position="889"/>
    </location>
</feature>
<dbReference type="InterPro" id="IPR008254">
    <property type="entry name" value="Flavodoxin/NO_synth"/>
</dbReference>
<dbReference type="Gene3D" id="2.40.30.10">
    <property type="entry name" value="Translation factors"/>
    <property type="match status" value="1"/>
</dbReference>
<dbReference type="InterPro" id="IPR017938">
    <property type="entry name" value="Riboflavin_synthase-like_b-brl"/>
</dbReference>
<dbReference type="InterPro" id="IPR017972">
    <property type="entry name" value="Cyt_P450_CS"/>
</dbReference>
<dbReference type="InterPro" id="IPR036396">
    <property type="entry name" value="Cyt_P450_sf"/>
</dbReference>
<evidence type="ECO:0000256" key="1">
    <source>
        <dbReference type="ARBA" id="ARBA00010018"/>
    </source>
</evidence>
<dbReference type="PRINTS" id="PR00371">
    <property type="entry name" value="FPNCR"/>
</dbReference>
<dbReference type="Gene3D" id="1.10.630.10">
    <property type="entry name" value="Cytochrome P450"/>
    <property type="match status" value="1"/>
</dbReference>
<feature type="binding site" description="axial binding residue" evidence="13">
    <location>
        <position position="404"/>
    </location>
    <ligand>
        <name>heme</name>
        <dbReference type="ChEBI" id="CHEBI:30413"/>
    </ligand>
    <ligandPart>
        <name>Fe</name>
        <dbReference type="ChEBI" id="CHEBI:18248"/>
    </ligandPart>
</feature>
<evidence type="ECO:0000256" key="14">
    <source>
        <dbReference type="SAM" id="MobiDB-lite"/>
    </source>
</evidence>
<dbReference type="GO" id="GO:0005829">
    <property type="term" value="C:cytosol"/>
    <property type="evidence" value="ECO:0007669"/>
    <property type="project" value="TreeGrafter"/>
</dbReference>
<dbReference type="PROSITE" id="PS51384">
    <property type="entry name" value="FAD_FR"/>
    <property type="match status" value="1"/>
</dbReference>
<dbReference type="EMBL" id="JAFVMH010000004">
    <property type="protein sequence ID" value="MBO1325544.1"/>
    <property type="molecule type" value="Genomic_DNA"/>
</dbReference>
<dbReference type="EC" id="1.6.2.4" evidence="12"/>
<evidence type="ECO:0000256" key="6">
    <source>
        <dbReference type="ARBA" id="ARBA00022723"/>
    </source>
</evidence>
<dbReference type="InterPro" id="IPR001709">
    <property type="entry name" value="Flavoprot_Pyr_Nucl_cyt_Rdtase"/>
</dbReference>
<evidence type="ECO:0000256" key="12">
    <source>
        <dbReference type="PIRNR" id="PIRNR000209"/>
    </source>
</evidence>
<dbReference type="GO" id="GO:0005506">
    <property type="term" value="F:iron ion binding"/>
    <property type="evidence" value="ECO:0007669"/>
    <property type="project" value="UniProtKB-UniRule"/>
</dbReference>
<evidence type="ECO:0000256" key="10">
    <source>
        <dbReference type="ARBA" id="ARBA00023004"/>
    </source>
</evidence>
<evidence type="ECO:0000256" key="4">
    <source>
        <dbReference type="ARBA" id="ARBA00022630"/>
    </source>
</evidence>
<protein>
    <recommendedName>
        <fullName evidence="12">Bifunctional cytochrome P450/NADPH--P450 reductase</fullName>
    </recommendedName>
    <domain>
        <recommendedName>
            <fullName evidence="12">Cytochrome P450</fullName>
            <ecNumber evidence="12">1.14.14.1</ecNumber>
        </recommendedName>
    </domain>
    <domain>
        <recommendedName>
            <fullName evidence="12">NADPH--cytochrome P450 reductase</fullName>
            <ecNumber evidence="12">1.6.2.4</ecNumber>
        </recommendedName>
    </domain>
</protein>
<dbReference type="InterPro" id="IPR029039">
    <property type="entry name" value="Flavoprotein-like_sf"/>
</dbReference>
<dbReference type="InterPro" id="IPR039261">
    <property type="entry name" value="FNR_nucleotide-bd"/>
</dbReference>
<comment type="cofactor">
    <cofactor evidence="12">
        <name>FAD</name>
        <dbReference type="ChEBI" id="CHEBI:57692"/>
    </cofactor>
    <cofactor evidence="12">
        <name>FMN</name>
        <dbReference type="ChEBI" id="CHEBI:58210"/>
    </cofactor>
</comment>
<keyword evidence="4 12" id="KW-0285">Flavoprotein</keyword>
<dbReference type="Gene3D" id="1.20.990.10">
    <property type="entry name" value="NADPH-cytochrome p450 Reductase, Chain A, domain 3"/>
    <property type="match status" value="1"/>
</dbReference>
<keyword evidence="10 12" id="KW-0408">Iron</keyword>
<evidence type="ECO:0000256" key="7">
    <source>
        <dbReference type="ARBA" id="ARBA00022827"/>
    </source>
</evidence>
<dbReference type="SUPFAM" id="SSF52218">
    <property type="entry name" value="Flavoproteins"/>
    <property type="match status" value="1"/>
</dbReference>
<dbReference type="InterPro" id="IPR001128">
    <property type="entry name" value="Cyt_P450"/>
</dbReference>
<evidence type="ECO:0000256" key="2">
    <source>
        <dbReference type="ARBA" id="ARBA00022448"/>
    </source>
</evidence>
<dbReference type="PANTHER" id="PTHR19384:SF17">
    <property type="entry name" value="NADPH--CYTOCHROME P450 REDUCTASE"/>
    <property type="match status" value="1"/>
</dbReference>
<proteinExistence type="inferred from homology"/>
<dbReference type="InterPro" id="IPR023206">
    <property type="entry name" value="Bifunctional_P450_P450_red"/>
</dbReference>
<dbReference type="InterPro" id="IPR001433">
    <property type="entry name" value="OxRdtase_FAD/NAD-bd"/>
</dbReference>
<dbReference type="InterPro" id="IPR003097">
    <property type="entry name" value="CysJ-like_FAD-binding"/>
</dbReference>
<dbReference type="Pfam" id="PF00067">
    <property type="entry name" value="p450"/>
    <property type="match status" value="1"/>
</dbReference>
<organism evidence="17 18">
    <name type="scientific">Acetobacter garciniae</name>
    <dbReference type="NCBI Taxonomy" id="2817435"/>
    <lineage>
        <taxon>Bacteria</taxon>
        <taxon>Pseudomonadati</taxon>
        <taxon>Pseudomonadota</taxon>
        <taxon>Alphaproteobacteria</taxon>
        <taxon>Acetobacterales</taxon>
        <taxon>Acetobacteraceae</taxon>
        <taxon>Acetobacter</taxon>
    </lineage>
</organism>
<comment type="catalytic activity">
    <reaction evidence="12">
        <text>an organic molecule + reduced [NADPH--hemoprotein reductase] + O2 = an alcohol + oxidized [NADPH--hemoprotein reductase] + H2O + H(+)</text>
        <dbReference type="Rhea" id="RHEA:17149"/>
        <dbReference type="Rhea" id="RHEA-COMP:11964"/>
        <dbReference type="Rhea" id="RHEA-COMP:11965"/>
        <dbReference type="ChEBI" id="CHEBI:15377"/>
        <dbReference type="ChEBI" id="CHEBI:15378"/>
        <dbReference type="ChEBI" id="CHEBI:15379"/>
        <dbReference type="ChEBI" id="CHEBI:30879"/>
        <dbReference type="ChEBI" id="CHEBI:57618"/>
        <dbReference type="ChEBI" id="CHEBI:58210"/>
        <dbReference type="ChEBI" id="CHEBI:142491"/>
        <dbReference type="EC" id="1.14.14.1"/>
    </reaction>
</comment>
<evidence type="ECO:0000256" key="13">
    <source>
        <dbReference type="PIRSR" id="PIRSR000209-1"/>
    </source>
</evidence>
<dbReference type="GO" id="GO:0050660">
    <property type="term" value="F:flavin adenine dinucleotide binding"/>
    <property type="evidence" value="ECO:0007669"/>
    <property type="project" value="TreeGrafter"/>
</dbReference>
<dbReference type="InterPro" id="IPR017927">
    <property type="entry name" value="FAD-bd_FR_type"/>
</dbReference>
<evidence type="ECO:0000313" key="17">
    <source>
        <dbReference type="EMBL" id="MBO1325544.1"/>
    </source>
</evidence>
<dbReference type="GO" id="GO:0020037">
    <property type="term" value="F:heme binding"/>
    <property type="evidence" value="ECO:0007669"/>
    <property type="project" value="UniProtKB-UniRule"/>
</dbReference>
<dbReference type="SUPFAM" id="SSF52343">
    <property type="entry name" value="Ferredoxin reductase-like, C-terminal NADP-linked domain"/>
    <property type="match status" value="1"/>
</dbReference>
<evidence type="ECO:0000256" key="11">
    <source>
        <dbReference type="ARBA" id="ARBA00023033"/>
    </source>
</evidence>
<feature type="domain" description="Flavodoxin-like" evidence="15">
    <location>
        <begin position="489"/>
        <end position="628"/>
    </location>
</feature>
<dbReference type="FunFam" id="1.10.630.10:FF:000040">
    <property type="entry name" value="Bifunctional cytochrome P450/NADPH--P450 reductase"/>
    <property type="match status" value="1"/>
</dbReference>
<keyword evidence="6 12" id="KW-0479">Metal-binding</keyword>
<comment type="caution">
    <text evidence="17">The sequence shown here is derived from an EMBL/GenBank/DDBJ whole genome shotgun (WGS) entry which is preliminary data.</text>
</comment>
<dbReference type="GO" id="GO:0070330">
    <property type="term" value="F:aromatase activity"/>
    <property type="evidence" value="ECO:0007669"/>
    <property type="project" value="UniProtKB-UniRule"/>
</dbReference>
<gene>
    <name evidence="17" type="ORF">J2D77_10315</name>
</gene>
<keyword evidence="11 12" id="KW-0503">Monooxygenase</keyword>
<keyword evidence="5 12" id="KW-0288">FMN</keyword>
<name>A0A939HP85_9PROT</name>
<evidence type="ECO:0000259" key="15">
    <source>
        <dbReference type="PROSITE" id="PS50902"/>
    </source>
</evidence>
<dbReference type="RefSeq" id="WP_207846196.1">
    <property type="nucleotide sequence ID" value="NZ_JAFVMH010000004.1"/>
</dbReference>
<evidence type="ECO:0000256" key="8">
    <source>
        <dbReference type="ARBA" id="ARBA00022857"/>
    </source>
</evidence>
<dbReference type="CDD" id="cd11068">
    <property type="entry name" value="CYP120A1"/>
    <property type="match status" value="1"/>
</dbReference>
<feature type="compositionally biased region" description="Polar residues" evidence="14">
    <location>
        <begin position="468"/>
        <end position="481"/>
    </location>
</feature>
<dbReference type="PANTHER" id="PTHR19384">
    <property type="entry name" value="NITRIC OXIDE SYNTHASE-RELATED"/>
    <property type="match status" value="1"/>
</dbReference>
<dbReference type="GO" id="GO:0010181">
    <property type="term" value="F:FMN binding"/>
    <property type="evidence" value="ECO:0007669"/>
    <property type="project" value="UniProtKB-UniRule"/>
</dbReference>
<evidence type="ECO:0000256" key="5">
    <source>
        <dbReference type="ARBA" id="ARBA00022643"/>
    </source>
</evidence>
<dbReference type="Pfam" id="PF00667">
    <property type="entry name" value="FAD_binding_1"/>
    <property type="match status" value="1"/>
</dbReference>
<dbReference type="Gene3D" id="3.40.50.360">
    <property type="match status" value="1"/>
</dbReference>
<comment type="similarity">
    <text evidence="1 12">In the N-terminal section; belongs to the cytochrome P450 family.</text>
</comment>
<keyword evidence="18" id="KW-1185">Reference proteome</keyword>
<evidence type="ECO:0000256" key="9">
    <source>
        <dbReference type="ARBA" id="ARBA00023002"/>
    </source>
</evidence>
<dbReference type="Pfam" id="PF00258">
    <property type="entry name" value="Flavodoxin_1"/>
    <property type="match status" value="1"/>
</dbReference>
<keyword evidence="3 12" id="KW-0349">Heme</keyword>
<sequence length="1046" mass="116193">MDETVPTPRGLPFVGNLFELDGHALIQSLMRLWRELGPIYRLNVLGQSGLVVGSQALVNEVCDETRFEKFVHSALINLRPATGDGLFTAQNNEANWEIAHRILMPAFGPLGLRDMHGKMLDIAGQMLDRWERFGEDAEIDVVDSMTRLTLDTLALCAFDYRFNSFYRDSMHSFVDSMVSALLEASARDRRPALLSRAMLRTQRKFRHDVAMMHELADSLVADRREKGAMGSRGDLLDSMLLGRDPTSGKQLSDENIRFQLVTFLIAGHETTSGLLSFTLYHLLKYPEILRKAQHCVDDVLGSRLPTPADMPRLDYLEHILMESLRLWPTAPAFAVTPIAPTRLAGKYPVMPGDEILVLLPALHRDPLVWGDDVETFRPERFEREAVARLPPNAWKPFGNGQRACIGRGFAMQEAQLVLAMTLQRFDISAVDKNYEMKIAETLTIKPDGLRMHVRARPRDDTHDPAYRQNKQGAGSSIGSTQSAAEGEPLLILHGGSTGTCETFARKIAKQARQHGYTVRIMSLNDGSAELSNIKKAVFIIASFEGEPSDSARKGLEWIEHLPREALSNLDYAILGCGNRNWTRTYQAVPKRLEAALNKAGAQPFVPRGESDAAGDFIEIVEQWITGLWVALGSSAISVMSATQLEFLPSLRQAGMSTATARCLDNTRMTPEQYRGYHKHHIVLELSPTLHYKTGDYLCVLPSNPPETVARGLRRLGLDPETRIRLHNSGNQDWPVPEHESLPVKTILADFVELEQPVTLDQLRLFATRTACPPEKAHIERLLDPALYQREIMHPRIGTLSFLERFASCTVGLAELLPLLPPIAPRRYSISSAPEVNSRRCTLTVSVIDDAPASGTGRHIGVASGYLARLVKDSALTVSVMPGSTAFRLPEDPTVPLIMIGAGSGIAPFRGFLEERMQQKRDGLSVGPAIMFFGCRNPDQDFLYKGMLAQWENAGIVRVFPAFSCPDQGTGQYVQDLLVQHAGRVIELMALGGRIYCCGNARTVIPGIEQALMELCTHALETSPAVAMRWARRNIIQKNRYAVDAFS</sequence>
<dbReference type="Pfam" id="PF00175">
    <property type="entry name" value="NAD_binding_1"/>
    <property type="match status" value="1"/>
</dbReference>
<dbReference type="GO" id="GO:0003958">
    <property type="term" value="F:NADPH-hemoprotein reductase activity"/>
    <property type="evidence" value="ECO:0007669"/>
    <property type="project" value="UniProtKB-UniRule"/>
</dbReference>
<dbReference type="EC" id="1.14.14.1" evidence="12"/>
<dbReference type="PIRSF" id="PIRSF000209">
    <property type="entry name" value="Bifunctional_P450_P450R"/>
    <property type="match status" value="1"/>
</dbReference>
<reference evidence="17" key="1">
    <citation type="submission" date="2021-03" db="EMBL/GenBank/DDBJ databases">
        <title>The complete genome sequence of Acetobacter sp. TBRC 12339.</title>
        <authorList>
            <person name="Charoenyingcharoen P."/>
            <person name="Yukphan P."/>
        </authorList>
    </citation>
    <scope>NUCLEOTIDE SEQUENCE</scope>
    <source>
        <strain evidence="17">TBRC 12339</strain>
    </source>
</reference>
<keyword evidence="7 12" id="KW-0274">FAD</keyword>
<keyword evidence="9 12" id="KW-0560">Oxidoreductase</keyword>
<accession>A0A939HP85</accession>
<comment type="cofactor">
    <cofactor evidence="12 13">
        <name>heme</name>
        <dbReference type="ChEBI" id="CHEBI:30413"/>
    </cofactor>
</comment>
<keyword evidence="8 12" id="KW-0521">NADP</keyword>
<evidence type="ECO:0000256" key="3">
    <source>
        <dbReference type="ARBA" id="ARBA00022617"/>
    </source>
</evidence>
<dbReference type="AlphaFoldDB" id="A0A939HP85"/>
<dbReference type="SUPFAM" id="SSF48264">
    <property type="entry name" value="Cytochrome P450"/>
    <property type="match status" value="1"/>
</dbReference>
<keyword evidence="12" id="KW-0249">Electron transport</keyword>
<feature type="region of interest" description="Disordered" evidence="14">
    <location>
        <begin position="457"/>
        <end position="481"/>
    </location>
</feature>
<dbReference type="InterPro" id="IPR023173">
    <property type="entry name" value="NADPH_Cyt_P450_Rdtase_alpha"/>
</dbReference>
<dbReference type="SUPFAM" id="SSF63380">
    <property type="entry name" value="Riboflavin synthase domain-like"/>
    <property type="match status" value="1"/>
</dbReference>
<comment type="catalytic activity">
    <reaction evidence="12">
        <text>2 oxidized [cytochrome P450] + NADPH = 2 reduced [cytochrome P450] + NADP(+) + H(+)</text>
        <dbReference type="Rhea" id="RHEA:24040"/>
        <dbReference type="Rhea" id="RHEA-COMP:14627"/>
        <dbReference type="Rhea" id="RHEA-COMP:14628"/>
        <dbReference type="ChEBI" id="CHEBI:15378"/>
        <dbReference type="ChEBI" id="CHEBI:55376"/>
        <dbReference type="ChEBI" id="CHEBI:57783"/>
        <dbReference type="ChEBI" id="CHEBI:58349"/>
        <dbReference type="ChEBI" id="CHEBI:60344"/>
        <dbReference type="EC" id="1.6.2.4"/>
    </reaction>
</comment>
<evidence type="ECO:0000259" key="16">
    <source>
        <dbReference type="PROSITE" id="PS51384"/>
    </source>
</evidence>
<dbReference type="PROSITE" id="PS50902">
    <property type="entry name" value="FLAVODOXIN_LIKE"/>
    <property type="match status" value="1"/>
</dbReference>
<dbReference type="Proteomes" id="UP000664073">
    <property type="component" value="Unassembled WGS sequence"/>
</dbReference>
<dbReference type="PROSITE" id="PS00086">
    <property type="entry name" value="CYTOCHROME_P450"/>
    <property type="match status" value="1"/>
</dbReference>
<evidence type="ECO:0000313" key="18">
    <source>
        <dbReference type="Proteomes" id="UP000664073"/>
    </source>
</evidence>